<dbReference type="OrthoDB" id="6374619at2759"/>
<evidence type="ECO:0000256" key="2">
    <source>
        <dbReference type="SAM" id="MobiDB-lite"/>
    </source>
</evidence>
<protein>
    <submittedName>
        <fullName evidence="4">Uncharacterized protein</fullName>
    </submittedName>
</protein>
<evidence type="ECO:0000313" key="5">
    <source>
        <dbReference type="Proteomes" id="UP000694569"/>
    </source>
</evidence>
<reference evidence="4" key="1">
    <citation type="submission" date="2025-08" db="UniProtKB">
        <authorList>
            <consortium name="Ensembl"/>
        </authorList>
    </citation>
    <scope>IDENTIFICATION</scope>
</reference>
<feature type="signal peptide" evidence="3">
    <location>
        <begin position="1"/>
        <end position="15"/>
    </location>
</feature>
<feature type="chain" id="PRO_5034716081" evidence="3">
    <location>
        <begin position="16"/>
        <end position="277"/>
    </location>
</feature>
<dbReference type="GeneTree" id="ENSGT00510000048522"/>
<evidence type="ECO:0000256" key="3">
    <source>
        <dbReference type="SAM" id="SignalP"/>
    </source>
</evidence>
<organism evidence="4 5">
    <name type="scientific">Leptobrachium leishanense</name>
    <name type="common">Leishan spiny toad</name>
    <dbReference type="NCBI Taxonomy" id="445787"/>
    <lineage>
        <taxon>Eukaryota</taxon>
        <taxon>Metazoa</taxon>
        <taxon>Chordata</taxon>
        <taxon>Craniata</taxon>
        <taxon>Vertebrata</taxon>
        <taxon>Euteleostomi</taxon>
        <taxon>Amphibia</taxon>
        <taxon>Batrachia</taxon>
        <taxon>Anura</taxon>
        <taxon>Pelobatoidea</taxon>
        <taxon>Megophryidae</taxon>
        <taxon>Leptobrachium</taxon>
    </lineage>
</organism>
<dbReference type="AlphaFoldDB" id="A0A8C5QGN6"/>
<dbReference type="PANTHER" id="PTHR34648">
    <property type="entry name" value="CLOCK-INTERACTING PACEMAKER"/>
    <property type="match status" value="1"/>
</dbReference>
<keyword evidence="5" id="KW-1185">Reference proteome</keyword>
<proteinExistence type="predicted"/>
<dbReference type="Ensembl" id="ENSLLET00000037680.1">
    <property type="protein sequence ID" value="ENSLLEP00000036280.1"/>
    <property type="gene ID" value="ENSLLEG00000022935.1"/>
</dbReference>
<dbReference type="Proteomes" id="UP000694569">
    <property type="component" value="Unplaced"/>
</dbReference>
<sequence length="277" mass="30930">MFLFVLCFFFPLDVASECLSSVEQTDCEDGPLSGHWNAETSKGRCDFHPANVLLKNVLVDQASADPDVHAWTVRPSFQLLSSSQILLFPPAVCTAKTETTCKKRAKYLPILNSYTKIAPYPCHFKAGSSLPLRCKKRSDAARQDQAKRTHCGTQEQNIKEAPVPLSSDESENPLQRSVIISSEKTVAPIALGNKGNRKQRFQNTWEILHRSGLLDIAMKTKELVRLNHATQNQLEKLKEQVQLYAKAMGSKDPSDWKELEASMTNGGQERLATQTDL</sequence>
<feature type="coiled-coil region" evidence="1">
    <location>
        <begin position="220"/>
        <end position="247"/>
    </location>
</feature>
<dbReference type="GO" id="GO:0042754">
    <property type="term" value="P:negative regulation of circadian rhythm"/>
    <property type="evidence" value="ECO:0007669"/>
    <property type="project" value="InterPro"/>
</dbReference>
<evidence type="ECO:0000313" key="4">
    <source>
        <dbReference type="Ensembl" id="ENSLLEP00000036280.1"/>
    </source>
</evidence>
<feature type="region of interest" description="Disordered" evidence="2">
    <location>
        <begin position="249"/>
        <end position="277"/>
    </location>
</feature>
<dbReference type="GO" id="GO:0005634">
    <property type="term" value="C:nucleus"/>
    <property type="evidence" value="ECO:0007669"/>
    <property type="project" value="TreeGrafter"/>
</dbReference>
<keyword evidence="3" id="KW-0732">Signal</keyword>
<dbReference type="GO" id="GO:0045892">
    <property type="term" value="P:negative regulation of DNA-templated transcription"/>
    <property type="evidence" value="ECO:0007669"/>
    <property type="project" value="InterPro"/>
</dbReference>
<dbReference type="InterPro" id="IPR031602">
    <property type="entry name" value="CIPC"/>
</dbReference>
<evidence type="ECO:0000256" key="1">
    <source>
        <dbReference type="SAM" id="Coils"/>
    </source>
</evidence>
<accession>A0A8C5QGN6</accession>
<name>A0A8C5QGN6_9ANUR</name>
<reference evidence="4" key="2">
    <citation type="submission" date="2025-09" db="UniProtKB">
        <authorList>
            <consortium name="Ensembl"/>
        </authorList>
    </citation>
    <scope>IDENTIFICATION</scope>
</reference>
<dbReference type="PANTHER" id="PTHR34648:SF1">
    <property type="entry name" value="CLOCK-INTERACTING PACEMAKER"/>
    <property type="match status" value="1"/>
</dbReference>
<feature type="compositionally biased region" description="Polar residues" evidence="2">
    <location>
        <begin position="262"/>
        <end position="277"/>
    </location>
</feature>
<dbReference type="Pfam" id="PF15800">
    <property type="entry name" value="CiPC"/>
    <property type="match status" value="1"/>
</dbReference>
<keyword evidence="1" id="KW-0175">Coiled coil</keyword>
<feature type="region of interest" description="Disordered" evidence="2">
    <location>
        <begin position="139"/>
        <end position="171"/>
    </location>
</feature>